<evidence type="ECO:0000256" key="3">
    <source>
        <dbReference type="SAM" id="MobiDB-lite"/>
    </source>
</evidence>
<evidence type="ECO:0000256" key="2">
    <source>
        <dbReference type="ARBA" id="ARBA00023242"/>
    </source>
</evidence>
<gene>
    <name evidence="6" type="ORF">ERUC_LOCUS24476</name>
</gene>
<evidence type="ECO:0000256" key="1">
    <source>
        <dbReference type="ARBA" id="ARBA00004123"/>
    </source>
</evidence>
<keyword evidence="2" id="KW-0539">Nucleus</keyword>
<evidence type="ECO:0000313" key="6">
    <source>
        <dbReference type="EMBL" id="CAH8358720.1"/>
    </source>
</evidence>
<feature type="region of interest" description="Disordered" evidence="3">
    <location>
        <begin position="127"/>
        <end position="192"/>
    </location>
</feature>
<dbReference type="EMBL" id="CAKOAT010252931">
    <property type="protein sequence ID" value="CAH8358720.1"/>
    <property type="molecule type" value="Genomic_DNA"/>
</dbReference>
<dbReference type="InterPro" id="IPR009057">
    <property type="entry name" value="Homeodomain-like_sf"/>
</dbReference>
<dbReference type="Gene3D" id="1.10.246.220">
    <property type="match status" value="1"/>
</dbReference>
<dbReference type="SUPFAM" id="SSF46689">
    <property type="entry name" value="Homeodomain-like"/>
    <property type="match status" value="1"/>
</dbReference>
<evidence type="ECO:0008006" key="8">
    <source>
        <dbReference type="Google" id="ProtNLM"/>
    </source>
</evidence>
<comment type="subcellular location">
    <subcellularLocation>
        <location evidence="1">Nucleus</location>
    </subcellularLocation>
</comment>
<dbReference type="CDD" id="cd11660">
    <property type="entry name" value="SANT_TRF"/>
    <property type="match status" value="1"/>
</dbReference>
<dbReference type="GO" id="GO:0005634">
    <property type="term" value="C:nucleus"/>
    <property type="evidence" value="ECO:0007669"/>
    <property type="project" value="UniProtKB-SubCell"/>
</dbReference>
<dbReference type="PANTHER" id="PTHR46993">
    <property type="entry name" value="MYB TRANSCRIPTION FACTOR"/>
    <property type="match status" value="1"/>
</dbReference>
<name>A0ABC8KS20_ERUVS</name>
<dbReference type="PROSITE" id="PS50090">
    <property type="entry name" value="MYB_LIKE"/>
    <property type="match status" value="1"/>
</dbReference>
<dbReference type="Proteomes" id="UP001642260">
    <property type="component" value="Unassembled WGS sequence"/>
</dbReference>
<dbReference type="InterPro" id="IPR001005">
    <property type="entry name" value="SANT/Myb"/>
</dbReference>
<keyword evidence="7" id="KW-1185">Reference proteome</keyword>
<evidence type="ECO:0000259" key="5">
    <source>
        <dbReference type="PROSITE" id="PS51294"/>
    </source>
</evidence>
<feature type="domain" description="Myb-like" evidence="4">
    <location>
        <begin position="209"/>
        <end position="255"/>
    </location>
</feature>
<feature type="compositionally biased region" description="Basic and acidic residues" evidence="3">
    <location>
        <begin position="41"/>
        <end position="87"/>
    </location>
</feature>
<evidence type="ECO:0000313" key="7">
    <source>
        <dbReference type="Proteomes" id="UP001642260"/>
    </source>
</evidence>
<proteinExistence type="predicted"/>
<feature type="region of interest" description="Disordered" evidence="3">
    <location>
        <begin position="41"/>
        <end position="109"/>
    </location>
</feature>
<feature type="domain" description="HTH myb-type" evidence="5">
    <location>
        <begin position="209"/>
        <end position="258"/>
    </location>
</feature>
<feature type="compositionally biased region" description="Polar residues" evidence="3">
    <location>
        <begin position="144"/>
        <end position="159"/>
    </location>
</feature>
<sequence>MYKMIRESNVRYNAISLLTQLGKEHWALLLGSREVLNGVGDEKTERLESENIERGGGEGEKENGDFRDVEGVGCLENDKENEQHASDEEGTMGAQEDEEHESSFDKGDQIAARELKGYLLEIQRRIDPSTRQVQEPNNAIDHSVNFNPQPSRVNRSGASGQDYIETPQQDNASEKGSRSQGTWSGRVRPRLSNLLKKTNSPVRRTNKYWTPEEVEALREGVKEYGKSWKAIKNANPTVLGDRTEVDLKDKWRNLVRYG</sequence>
<reference evidence="6 7" key="1">
    <citation type="submission" date="2022-03" db="EMBL/GenBank/DDBJ databases">
        <authorList>
            <person name="Macdonald S."/>
            <person name="Ahmed S."/>
            <person name="Newling K."/>
        </authorList>
    </citation>
    <scope>NUCLEOTIDE SEQUENCE [LARGE SCALE GENOMIC DNA]</scope>
</reference>
<protein>
    <recommendedName>
        <fullName evidence="8">MYB transcription factor</fullName>
    </recommendedName>
</protein>
<dbReference type="AlphaFoldDB" id="A0ABC8KS20"/>
<dbReference type="Pfam" id="PF00249">
    <property type="entry name" value="Myb_DNA-binding"/>
    <property type="match status" value="1"/>
</dbReference>
<dbReference type="PANTHER" id="PTHR46993:SF7">
    <property type="entry name" value="MYB-LIKE HTH TRANSCRIPTIONAL REGULATOR FAMILY PROTEIN"/>
    <property type="match status" value="1"/>
</dbReference>
<comment type="caution">
    <text evidence="6">The sequence shown here is derived from an EMBL/GenBank/DDBJ whole genome shotgun (WGS) entry which is preliminary data.</text>
</comment>
<evidence type="ECO:0000259" key="4">
    <source>
        <dbReference type="PROSITE" id="PS50090"/>
    </source>
</evidence>
<dbReference type="InterPro" id="IPR017930">
    <property type="entry name" value="Myb_dom"/>
</dbReference>
<dbReference type="SMART" id="SM00717">
    <property type="entry name" value="SANT"/>
    <property type="match status" value="1"/>
</dbReference>
<dbReference type="PROSITE" id="PS51294">
    <property type="entry name" value="HTH_MYB"/>
    <property type="match status" value="1"/>
</dbReference>
<accession>A0ABC8KS20</accession>
<organism evidence="6 7">
    <name type="scientific">Eruca vesicaria subsp. sativa</name>
    <name type="common">Garden rocket</name>
    <name type="synonym">Eruca sativa</name>
    <dbReference type="NCBI Taxonomy" id="29727"/>
    <lineage>
        <taxon>Eukaryota</taxon>
        <taxon>Viridiplantae</taxon>
        <taxon>Streptophyta</taxon>
        <taxon>Embryophyta</taxon>
        <taxon>Tracheophyta</taxon>
        <taxon>Spermatophyta</taxon>
        <taxon>Magnoliopsida</taxon>
        <taxon>eudicotyledons</taxon>
        <taxon>Gunneridae</taxon>
        <taxon>Pentapetalae</taxon>
        <taxon>rosids</taxon>
        <taxon>malvids</taxon>
        <taxon>Brassicales</taxon>
        <taxon>Brassicaceae</taxon>
        <taxon>Brassiceae</taxon>
        <taxon>Eruca</taxon>
    </lineage>
</organism>